<protein>
    <recommendedName>
        <fullName evidence="5">DUF4148 domain-containing protein</fullName>
    </recommendedName>
</protein>
<evidence type="ECO:0008006" key="5">
    <source>
        <dbReference type="Google" id="ProtNLM"/>
    </source>
</evidence>
<evidence type="ECO:0000313" key="3">
    <source>
        <dbReference type="EMBL" id="MBQ0934412.1"/>
    </source>
</evidence>
<reference evidence="3 4" key="1">
    <citation type="submission" date="2021-04" db="EMBL/GenBank/DDBJ databases">
        <title>The genome sequence of type strain Ideonella paludis KCTC 32238.</title>
        <authorList>
            <person name="Liu Y."/>
        </authorList>
    </citation>
    <scope>NUCLEOTIDE SEQUENCE [LARGE SCALE GENOMIC DNA]</scope>
    <source>
        <strain evidence="3 4">KCTC 32238</strain>
    </source>
</reference>
<keyword evidence="2" id="KW-0732">Signal</keyword>
<feature type="compositionally biased region" description="Basic and acidic residues" evidence="1">
    <location>
        <begin position="62"/>
        <end position="121"/>
    </location>
</feature>
<feature type="compositionally biased region" description="Basic and acidic residues" evidence="1">
    <location>
        <begin position="43"/>
        <end position="55"/>
    </location>
</feature>
<proteinExistence type="predicted"/>
<evidence type="ECO:0000313" key="4">
    <source>
        <dbReference type="Proteomes" id="UP000672097"/>
    </source>
</evidence>
<feature type="region of interest" description="Disordered" evidence="1">
    <location>
        <begin position="20"/>
        <end position="130"/>
    </location>
</feature>
<evidence type="ECO:0000256" key="1">
    <source>
        <dbReference type="SAM" id="MobiDB-lite"/>
    </source>
</evidence>
<keyword evidence="4" id="KW-1185">Reference proteome</keyword>
<name>A0ABS5DTG0_9BURK</name>
<comment type="caution">
    <text evidence="3">The sequence shown here is derived from an EMBL/GenBank/DDBJ whole genome shotgun (WGS) entry which is preliminary data.</text>
</comment>
<sequence>MKIRTTLTALGLALAAAGTFAQTTNPPAVPPMTGAASKPLDMNAREKMQEKRIEKGMANGEISKHEAKRLKMEQRGIDRAQKRAEADGQVTDKERARIDRMQDRASKDIKRQRHDEQKAKPPVDGGAPKQ</sequence>
<dbReference type="EMBL" id="JAGQDG010000001">
    <property type="protein sequence ID" value="MBQ0934412.1"/>
    <property type="molecule type" value="Genomic_DNA"/>
</dbReference>
<accession>A0ABS5DTG0</accession>
<evidence type="ECO:0000256" key="2">
    <source>
        <dbReference type="SAM" id="SignalP"/>
    </source>
</evidence>
<dbReference type="Proteomes" id="UP000672097">
    <property type="component" value="Unassembled WGS sequence"/>
</dbReference>
<gene>
    <name evidence="3" type="ORF">KAK11_03650</name>
</gene>
<feature type="signal peptide" evidence="2">
    <location>
        <begin position="1"/>
        <end position="21"/>
    </location>
</feature>
<feature type="chain" id="PRO_5045599751" description="DUF4148 domain-containing protein" evidence="2">
    <location>
        <begin position="22"/>
        <end position="130"/>
    </location>
</feature>
<dbReference type="RefSeq" id="WP_210806238.1">
    <property type="nucleotide sequence ID" value="NZ_JAGQDG010000001.1"/>
</dbReference>
<organism evidence="3 4">
    <name type="scientific">Ideonella paludis</name>
    <dbReference type="NCBI Taxonomy" id="1233411"/>
    <lineage>
        <taxon>Bacteria</taxon>
        <taxon>Pseudomonadati</taxon>
        <taxon>Pseudomonadota</taxon>
        <taxon>Betaproteobacteria</taxon>
        <taxon>Burkholderiales</taxon>
        <taxon>Sphaerotilaceae</taxon>
        <taxon>Ideonella</taxon>
    </lineage>
</organism>